<keyword evidence="1" id="KW-0812">Transmembrane</keyword>
<evidence type="ECO:0000256" key="1">
    <source>
        <dbReference type="SAM" id="Phobius"/>
    </source>
</evidence>
<name>A0A7S2NUK2_9STRA</name>
<accession>A0A7S2NUK2</accession>
<organism evidence="3">
    <name type="scientific">Leptocylindrus danicus</name>
    <dbReference type="NCBI Taxonomy" id="163516"/>
    <lineage>
        <taxon>Eukaryota</taxon>
        <taxon>Sar</taxon>
        <taxon>Stramenopiles</taxon>
        <taxon>Ochrophyta</taxon>
        <taxon>Bacillariophyta</taxon>
        <taxon>Coscinodiscophyceae</taxon>
        <taxon>Chaetocerotophycidae</taxon>
        <taxon>Leptocylindrales</taxon>
        <taxon>Leptocylindraceae</taxon>
        <taxon>Leptocylindrus</taxon>
    </lineage>
</organism>
<feature type="chain" id="PRO_5031326594" evidence="2">
    <location>
        <begin position="22"/>
        <end position="198"/>
    </location>
</feature>
<keyword evidence="1" id="KW-1133">Transmembrane helix</keyword>
<feature type="transmembrane region" description="Helical" evidence="1">
    <location>
        <begin position="142"/>
        <end position="162"/>
    </location>
</feature>
<gene>
    <name evidence="3" type="ORF">LDAN0321_LOCUS2403</name>
</gene>
<sequence>MTRRVKLCAFLFAIPRLKIVALSGGTNVPPITKNNSAQLTKQQLRYTSSIDLAKSLQGLETCKTGSAARELLENTFKECSSNNNDDKNAQAQSRYKSVSIPRGATEVSIRDGDLATQTGIRGKSVADLIETDGSREVDRASVFLICLIVTSSALAVVVYNSLTGVPEILRFVIVWLLSFAPLAFVGGDLPYRIGFRVL</sequence>
<proteinExistence type="predicted"/>
<protein>
    <submittedName>
        <fullName evidence="3">Uncharacterized protein</fullName>
    </submittedName>
</protein>
<evidence type="ECO:0000256" key="2">
    <source>
        <dbReference type="SAM" id="SignalP"/>
    </source>
</evidence>
<keyword evidence="1" id="KW-0472">Membrane</keyword>
<dbReference type="AlphaFoldDB" id="A0A7S2NUK2"/>
<keyword evidence="2" id="KW-0732">Signal</keyword>
<evidence type="ECO:0000313" key="3">
    <source>
        <dbReference type="EMBL" id="CAD9560133.1"/>
    </source>
</evidence>
<reference evidence="3" key="1">
    <citation type="submission" date="2021-01" db="EMBL/GenBank/DDBJ databases">
        <authorList>
            <person name="Corre E."/>
            <person name="Pelletier E."/>
            <person name="Niang G."/>
            <person name="Scheremetjew M."/>
            <person name="Finn R."/>
            <person name="Kale V."/>
            <person name="Holt S."/>
            <person name="Cochrane G."/>
            <person name="Meng A."/>
            <person name="Brown T."/>
            <person name="Cohen L."/>
        </authorList>
    </citation>
    <scope>NUCLEOTIDE SEQUENCE</scope>
    <source>
        <strain evidence="3">B650</strain>
    </source>
</reference>
<dbReference type="EMBL" id="HBGY01003930">
    <property type="protein sequence ID" value="CAD9560133.1"/>
    <property type="molecule type" value="Transcribed_RNA"/>
</dbReference>
<feature type="transmembrane region" description="Helical" evidence="1">
    <location>
        <begin position="168"/>
        <end position="186"/>
    </location>
</feature>
<feature type="signal peptide" evidence="2">
    <location>
        <begin position="1"/>
        <end position="21"/>
    </location>
</feature>